<evidence type="ECO:0000313" key="2">
    <source>
        <dbReference type="Proteomes" id="UP000604083"/>
    </source>
</evidence>
<gene>
    <name evidence="1" type="ORF">JIN78_10985</name>
</gene>
<evidence type="ECO:0000313" key="1">
    <source>
        <dbReference type="EMBL" id="MBK1834586.1"/>
    </source>
</evidence>
<protein>
    <recommendedName>
        <fullName evidence="3">Arginine N-succinyltransferase</fullName>
    </recommendedName>
</protein>
<evidence type="ECO:0008006" key="3">
    <source>
        <dbReference type="Google" id="ProtNLM"/>
    </source>
</evidence>
<proteinExistence type="predicted"/>
<accession>A0A934VMZ0</accession>
<name>A0A934VMZ0_9BACT</name>
<keyword evidence="2" id="KW-1185">Reference proteome</keyword>
<dbReference type="RefSeq" id="WP_200392022.1">
    <property type="nucleotide sequence ID" value="NZ_JAENIO010000027.1"/>
</dbReference>
<sequence>MTTTPRKSLPRVRRWRIPLLILALLGLGVLAAGAALWWFNRPIQATVLTPPEKAVLEEKMTALEEAPPTSPGYTPGDKEIILSERELNGLIHENTQLGDQLKLELAKDAVHARLSLDIPEDFPLMAGKKLKGRARFLVKDASEAPALILEDLTLWGISLPNAWLGDLKGQNLLANLLSSDGSSLAGVEEISIDAGQLVIRLAE</sequence>
<dbReference type="Proteomes" id="UP000604083">
    <property type="component" value="Unassembled WGS sequence"/>
</dbReference>
<reference evidence="1" key="1">
    <citation type="submission" date="2021-01" db="EMBL/GenBank/DDBJ databases">
        <title>Modified the classification status of verrucomicrobia.</title>
        <authorList>
            <person name="Feng X."/>
        </authorList>
    </citation>
    <scope>NUCLEOTIDE SEQUENCE</scope>
    <source>
        <strain evidence="1">KCTC 12986</strain>
    </source>
</reference>
<organism evidence="1 2">
    <name type="scientific">Roseibacillus ishigakijimensis</name>
    <dbReference type="NCBI Taxonomy" id="454146"/>
    <lineage>
        <taxon>Bacteria</taxon>
        <taxon>Pseudomonadati</taxon>
        <taxon>Verrucomicrobiota</taxon>
        <taxon>Verrucomicrobiia</taxon>
        <taxon>Verrucomicrobiales</taxon>
        <taxon>Verrucomicrobiaceae</taxon>
        <taxon>Roseibacillus</taxon>
    </lineage>
</organism>
<dbReference type="AlphaFoldDB" id="A0A934VMZ0"/>
<dbReference type="EMBL" id="JAENIO010000027">
    <property type="protein sequence ID" value="MBK1834586.1"/>
    <property type="molecule type" value="Genomic_DNA"/>
</dbReference>
<comment type="caution">
    <text evidence="1">The sequence shown here is derived from an EMBL/GenBank/DDBJ whole genome shotgun (WGS) entry which is preliminary data.</text>
</comment>